<dbReference type="AlphaFoldDB" id="A0A3A6Q595"/>
<organism evidence="2 3">
    <name type="scientific">Halonotius pteroides</name>
    <dbReference type="NCBI Taxonomy" id="268735"/>
    <lineage>
        <taxon>Archaea</taxon>
        <taxon>Methanobacteriati</taxon>
        <taxon>Methanobacteriota</taxon>
        <taxon>Stenosarchaea group</taxon>
        <taxon>Halobacteria</taxon>
        <taxon>Halobacteriales</taxon>
        <taxon>Haloferacaceae</taxon>
        <taxon>Halonotius</taxon>
    </lineage>
</organism>
<evidence type="ECO:0000313" key="2">
    <source>
        <dbReference type="EMBL" id="RJX51541.1"/>
    </source>
</evidence>
<dbReference type="RefSeq" id="WP_133305086.1">
    <property type="nucleotide sequence ID" value="NZ_QMDW01000002.1"/>
</dbReference>
<evidence type="ECO:0000313" key="3">
    <source>
        <dbReference type="Proteomes" id="UP000281564"/>
    </source>
</evidence>
<keyword evidence="1" id="KW-1133">Transmembrane helix</keyword>
<comment type="caution">
    <text evidence="2">The sequence shown here is derived from an EMBL/GenBank/DDBJ whole genome shotgun (WGS) entry which is preliminary data.</text>
</comment>
<feature type="transmembrane region" description="Helical" evidence="1">
    <location>
        <begin position="48"/>
        <end position="69"/>
    </location>
</feature>
<evidence type="ECO:0000256" key="1">
    <source>
        <dbReference type="SAM" id="Phobius"/>
    </source>
</evidence>
<dbReference type="Proteomes" id="UP000281564">
    <property type="component" value="Unassembled WGS sequence"/>
</dbReference>
<keyword evidence="1" id="KW-0812">Transmembrane</keyword>
<proteinExistence type="predicted"/>
<gene>
    <name evidence="2" type="ORF">DP106_02290</name>
</gene>
<dbReference type="EMBL" id="QMDW01000002">
    <property type="protein sequence ID" value="RJX51541.1"/>
    <property type="molecule type" value="Genomic_DNA"/>
</dbReference>
<name>A0A3A6Q595_9EURY</name>
<reference evidence="2 3" key="1">
    <citation type="submission" date="2018-06" db="EMBL/GenBank/DDBJ databases">
        <title>Halonotius sp. F13-13 a new haloarchaeeon isolated from a solar saltern from Isla Cristina, Huelva, Spain.</title>
        <authorList>
            <person name="Duran-Viseras A."/>
            <person name="Sanchez-Porro C."/>
            <person name="Ventosa A."/>
        </authorList>
    </citation>
    <scope>NUCLEOTIDE SEQUENCE [LARGE SCALE GENOMIC DNA]</scope>
    <source>
        <strain evidence="2 3">CECT 7525</strain>
    </source>
</reference>
<feature type="transmembrane region" description="Helical" evidence="1">
    <location>
        <begin position="81"/>
        <end position="108"/>
    </location>
</feature>
<sequence length="120" mass="13096">MRQQANADRSGGSDNIEDTVSTSAYIQHWIAETYFSEQLKANPNSDTLLLYGGTFIIGGLVAVGLSFGLNLFSFVVARVMLYTSAALLVVGLTLWVIHATCLSLGYIARIEHQLWGDSPR</sequence>
<keyword evidence="3" id="KW-1185">Reference proteome</keyword>
<protein>
    <submittedName>
        <fullName evidence="2">Uncharacterized protein</fullName>
    </submittedName>
</protein>
<accession>A0A3A6Q595</accession>
<keyword evidence="1" id="KW-0472">Membrane</keyword>
<dbReference type="OrthoDB" id="340447at2157"/>